<evidence type="ECO:0000256" key="2">
    <source>
        <dbReference type="SAM" id="SignalP"/>
    </source>
</evidence>
<dbReference type="Proteomes" id="UP001259832">
    <property type="component" value="Unassembled WGS sequence"/>
</dbReference>
<feature type="chain" id="PRO_5041999244" description="Mucin-like protein" evidence="2">
    <location>
        <begin position="27"/>
        <end position="586"/>
    </location>
</feature>
<dbReference type="EMBL" id="JASMQC010000042">
    <property type="protein sequence ID" value="KAK1930039.1"/>
    <property type="molecule type" value="Genomic_DNA"/>
</dbReference>
<keyword evidence="4" id="KW-1185">Reference proteome</keyword>
<protein>
    <recommendedName>
        <fullName evidence="5">Mucin-like protein</fullName>
    </recommendedName>
</protein>
<proteinExistence type="predicted"/>
<evidence type="ECO:0008006" key="5">
    <source>
        <dbReference type="Google" id="ProtNLM"/>
    </source>
</evidence>
<accession>A0AAD9LC89</accession>
<feature type="region of interest" description="Disordered" evidence="1">
    <location>
        <begin position="418"/>
        <end position="586"/>
    </location>
</feature>
<sequence>MLTMLTAAAFASAAALLAASIPSTDAHGYMLIPESQFSGSANSAWIVQIDPVWASEDWDGNKPGSVDAFKALKTANNFKDLKTLMDDTSVYGADCGFTDPNGKAQPIPSDGKATFSRAIVHVGPCEIWLDDTKVLYEDDCFSKYGNENQDIKSVFPVDYSSCDNGGCKEMRFYWLAFQGVDGKTVWQSYKDCIPLQGSGGGGGGGGSSTSQTSPTSSSTGQSDTPSTGDAPSSGNSDSPASSKSDSPSSGDSGSPPSNSDTPSSGDSPTPAPASGDSPTQGSSAQTPPAETPSSLKSANNFKDLKTLMDDTSVYGADCGFTNPSGTAQPIPTDGKATFSRALVHVGPCEIWLDDTKVLYEDDCFSKYGNENQDIKSVFPVDYSSCDNGGCKEMRFYWLAFQGVDSKTVWQSYKDCIPLQGSGGSSTTSTSTTSQSSTTGGESDTPSSDSNSPSSTTSDTPSSKDSNNTPSSDDSNNTPSSDSNNTPSSDDSNNTPSSDSNNTPSSDDSNNTPSSDSNNNPSSDSNSPSSQNSWADNSATPAPESKSQDQTWTESPSSSWNTWNQGSTTQTSNSDTATTAPSFSFRH</sequence>
<evidence type="ECO:0000256" key="1">
    <source>
        <dbReference type="SAM" id="MobiDB-lite"/>
    </source>
</evidence>
<keyword evidence="2" id="KW-0732">Signal</keyword>
<feature type="compositionally biased region" description="Low complexity" evidence="1">
    <location>
        <begin position="566"/>
        <end position="578"/>
    </location>
</feature>
<feature type="compositionally biased region" description="Low complexity" evidence="1">
    <location>
        <begin position="208"/>
        <end position="275"/>
    </location>
</feature>
<feature type="compositionally biased region" description="Low complexity" evidence="1">
    <location>
        <begin position="424"/>
        <end position="532"/>
    </location>
</feature>
<feature type="compositionally biased region" description="Gly residues" evidence="1">
    <location>
        <begin position="197"/>
        <end position="207"/>
    </location>
</feature>
<dbReference type="AlphaFoldDB" id="A0AAD9LC89"/>
<feature type="compositionally biased region" description="Polar residues" evidence="1">
    <location>
        <begin position="547"/>
        <end position="565"/>
    </location>
</feature>
<feature type="signal peptide" evidence="2">
    <location>
        <begin position="1"/>
        <end position="26"/>
    </location>
</feature>
<feature type="region of interest" description="Disordered" evidence="1">
    <location>
        <begin position="197"/>
        <end position="298"/>
    </location>
</feature>
<evidence type="ECO:0000313" key="4">
    <source>
        <dbReference type="Proteomes" id="UP001259832"/>
    </source>
</evidence>
<evidence type="ECO:0000313" key="3">
    <source>
        <dbReference type="EMBL" id="KAK1930039.1"/>
    </source>
</evidence>
<comment type="caution">
    <text evidence="3">The sequence shown here is derived from an EMBL/GenBank/DDBJ whole genome shotgun (WGS) entry which is preliminary data.</text>
</comment>
<feature type="compositionally biased region" description="Polar residues" evidence="1">
    <location>
        <begin position="276"/>
        <end position="298"/>
    </location>
</feature>
<organism evidence="3 4">
    <name type="scientific">Phytophthora citrophthora</name>
    <dbReference type="NCBI Taxonomy" id="4793"/>
    <lineage>
        <taxon>Eukaryota</taxon>
        <taxon>Sar</taxon>
        <taxon>Stramenopiles</taxon>
        <taxon>Oomycota</taxon>
        <taxon>Peronosporomycetes</taxon>
        <taxon>Peronosporales</taxon>
        <taxon>Peronosporaceae</taxon>
        <taxon>Phytophthora</taxon>
    </lineage>
</organism>
<reference evidence="3" key="1">
    <citation type="submission" date="2023-08" db="EMBL/GenBank/DDBJ databases">
        <title>Reference Genome Resource for the Citrus Pathogen Phytophthora citrophthora.</title>
        <authorList>
            <person name="Moller H."/>
            <person name="Coetzee B."/>
            <person name="Rose L.J."/>
            <person name="Van Niekerk J.M."/>
        </authorList>
    </citation>
    <scope>NUCLEOTIDE SEQUENCE</scope>
    <source>
        <strain evidence="3">STE-U-9442</strain>
    </source>
</reference>
<name>A0AAD9LC89_9STRA</name>
<gene>
    <name evidence="3" type="ORF">P3T76_014536</name>
</gene>